<sequence length="235" mass="27010">MINEYLSHIPLSYAEHAHLGWRFSQQQVLRSRYTWLPISLSELARTSAYFPVVIIQQGQRWSMVVLLDDSLELQANLHSAEEAKDQFQPMCLQAYPFSLMPYSAHKSGIQLCIAETALANLQEKEVLPLFGDNRQFSTAVTDRFHLLHRMKIDAEIVHSACELLAKKGVLVLISDAEKLLTRIKDHSVPLYRIDIDAIGRLSREDFADLQMHHAMVLGIYQYSSLFHVSKFHRYG</sequence>
<keyword evidence="2" id="KW-1185">Reference proteome</keyword>
<gene>
    <name evidence="1" type="ORF">ACIGG6_09680</name>
</gene>
<organism evidence="1 2">
    <name type="scientific">Vreelandella lionensis</name>
    <dbReference type="NCBI Taxonomy" id="1144478"/>
    <lineage>
        <taxon>Bacteria</taxon>
        <taxon>Pseudomonadati</taxon>
        <taxon>Pseudomonadota</taxon>
        <taxon>Gammaproteobacteria</taxon>
        <taxon>Oceanospirillales</taxon>
        <taxon>Halomonadaceae</taxon>
        <taxon>Vreelandella</taxon>
    </lineage>
</organism>
<dbReference type="Pfam" id="PF07277">
    <property type="entry name" value="SapC"/>
    <property type="match status" value="1"/>
</dbReference>
<dbReference type="EMBL" id="JBITWC010000013">
    <property type="protein sequence ID" value="MFI8750262.1"/>
    <property type="molecule type" value="Genomic_DNA"/>
</dbReference>
<reference evidence="1 2" key="1">
    <citation type="submission" date="2024-10" db="EMBL/GenBank/DDBJ databases">
        <title>The Natural Products Discovery Center: Release of the First 8490 Sequenced Strains for Exploring Actinobacteria Biosynthetic Diversity.</title>
        <authorList>
            <person name="Kalkreuter E."/>
            <person name="Kautsar S.A."/>
            <person name="Yang D."/>
            <person name="Bader C.D."/>
            <person name="Teijaro C.N."/>
            <person name="Fluegel L."/>
            <person name="Davis C.M."/>
            <person name="Simpson J.R."/>
            <person name="Lauterbach L."/>
            <person name="Steele A.D."/>
            <person name="Gui C."/>
            <person name="Meng S."/>
            <person name="Li G."/>
            <person name="Viehrig K."/>
            <person name="Ye F."/>
            <person name="Su P."/>
            <person name="Kiefer A.F."/>
            <person name="Nichols A."/>
            <person name="Cepeda A.J."/>
            <person name="Yan W."/>
            <person name="Fan B."/>
            <person name="Jiang Y."/>
            <person name="Adhikari A."/>
            <person name="Zheng C.-J."/>
            <person name="Schuster L."/>
            <person name="Cowan T.M."/>
            <person name="Smanski M.J."/>
            <person name="Chevrette M.G."/>
            <person name="De Carvalho L.P.S."/>
            <person name="Shen B."/>
        </authorList>
    </citation>
    <scope>NUCLEOTIDE SEQUENCE [LARGE SCALE GENOMIC DNA]</scope>
    <source>
        <strain evidence="1 2">NPDC077409</strain>
    </source>
</reference>
<protein>
    <submittedName>
        <fullName evidence="1">SapC family protein</fullName>
    </submittedName>
</protein>
<name>A0ABW8BVI3_9GAMM</name>
<comment type="caution">
    <text evidence="1">The sequence shown here is derived from an EMBL/GenBank/DDBJ whole genome shotgun (WGS) entry which is preliminary data.</text>
</comment>
<accession>A0ABW8BVI3</accession>
<dbReference type="Proteomes" id="UP001614338">
    <property type="component" value="Unassembled WGS sequence"/>
</dbReference>
<dbReference type="RefSeq" id="WP_399844165.1">
    <property type="nucleotide sequence ID" value="NZ_JBITWC010000013.1"/>
</dbReference>
<proteinExistence type="predicted"/>
<evidence type="ECO:0000313" key="1">
    <source>
        <dbReference type="EMBL" id="MFI8750262.1"/>
    </source>
</evidence>
<evidence type="ECO:0000313" key="2">
    <source>
        <dbReference type="Proteomes" id="UP001614338"/>
    </source>
</evidence>
<dbReference type="InterPro" id="IPR010836">
    <property type="entry name" value="SapC"/>
</dbReference>